<protein>
    <recommendedName>
        <fullName evidence="5">DUF4142 domain-containing protein</fullName>
    </recommendedName>
</protein>
<evidence type="ECO:0000313" key="4">
    <source>
        <dbReference type="Proteomes" id="UP000294593"/>
    </source>
</evidence>
<evidence type="ECO:0000256" key="1">
    <source>
        <dbReference type="SAM" id="MobiDB-lite"/>
    </source>
</evidence>
<keyword evidence="4" id="KW-1185">Reference proteome</keyword>
<dbReference type="RefSeq" id="WP_133611294.1">
    <property type="nucleotide sequence ID" value="NZ_SNXW01000017.1"/>
</dbReference>
<gene>
    <name evidence="3" type="ORF">EV672_11710</name>
</gene>
<dbReference type="EMBL" id="SNXW01000017">
    <property type="protein sequence ID" value="TDP78732.1"/>
    <property type="molecule type" value="Genomic_DNA"/>
</dbReference>
<evidence type="ECO:0008006" key="5">
    <source>
        <dbReference type="Google" id="ProtNLM"/>
    </source>
</evidence>
<dbReference type="AlphaFoldDB" id="A0A4R6QZI0"/>
<proteinExistence type="predicted"/>
<keyword evidence="2" id="KW-0732">Signal</keyword>
<feature type="compositionally biased region" description="Basic and acidic residues" evidence="1">
    <location>
        <begin position="109"/>
        <end position="122"/>
    </location>
</feature>
<feature type="chain" id="PRO_5020261196" description="DUF4142 domain-containing protein" evidence="2">
    <location>
        <begin position="23"/>
        <end position="240"/>
    </location>
</feature>
<sequence>MKRTHCTAALLALFSLLSFAHAETTTTQPFNVPQTSITAARGLSPEQIAAIRKVGRNVLAAKKSGQEDGSDAAQLASLRASVDALITANLAPENRAAIAAQDLSNGGEPRGRRARADGRESARAQARALVSQLRQRSEIKSAQFRSSSEAQVHSAGLAIGEQRARLFERLAQKLDVALTDDGVNRASHLRELRTQLEASFGGVSEAPLNHGTPTLQAMPSGYVAPKKDGQQNSDADAPKK</sequence>
<feature type="region of interest" description="Disordered" evidence="1">
    <location>
        <begin position="101"/>
        <end position="122"/>
    </location>
</feature>
<feature type="region of interest" description="Disordered" evidence="1">
    <location>
        <begin position="203"/>
        <end position="240"/>
    </location>
</feature>
<evidence type="ECO:0000313" key="3">
    <source>
        <dbReference type="EMBL" id="TDP78732.1"/>
    </source>
</evidence>
<accession>A0A4R6QZI0</accession>
<evidence type="ECO:0000256" key="2">
    <source>
        <dbReference type="SAM" id="SignalP"/>
    </source>
</evidence>
<organism evidence="3 4">
    <name type="scientific">Aquabacterium commune</name>
    <dbReference type="NCBI Taxonomy" id="70586"/>
    <lineage>
        <taxon>Bacteria</taxon>
        <taxon>Pseudomonadati</taxon>
        <taxon>Pseudomonadota</taxon>
        <taxon>Betaproteobacteria</taxon>
        <taxon>Burkholderiales</taxon>
        <taxon>Aquabacterium</taxon>
    </lineage>
</organism>
<feature type="signal peptide" evidence="2">
    <location>
        <begin position="1"/>
        <end position="22"/>
    </location>
</feature>
<name>A0A4R6QZI0_9BURK</name>
<dbReference type="OrthoDB" id="9181210at2"/>
<dbReference type="Proteomes" id="UP000294593">
    <property type="component" value="Unassembled WGS sequence"/>
</dbReference>
<comment type="caution">
    <text evidence="3">The sequence shown here is derived from an EMBL/GenBank/DDBJ whole genome shotgun (WGS) entry which is preliminary data.</text>
</comment>
<reference evidence="3 4" key="1">
    <citation type="submission" date="2019-03" db="EMBL/GenBank/DDBJ databases">
        <title>Genomic Encyclopedia of Type Strains, Phase IV (KMG-IV): sequencing the most valuable type-strain genomes for metagenomic binning, comparative biology and taxonomic classification.</title>
        <authorList>
            <person name="Goeker M."/>
        </authorList>
    </citation>
    <scope>NUCLEOTIDE SEQUENCE [LARGE SCALE GENOMIC DNA]</scope>
    <source>
        <strain evidence="3 4">DSM 11901</strain>
    </source>
</reference>